<dbReference type="Proteomes" id="UP000886891">
    <property type="component" value="Unassembled WGS sequence"/>
</dbReference>
<name>A0A9D1SXK6_9FIRM</name>
<dbReference type="PIRSF" id="PIRSF003092">
    <property type="entry name" value="MinD"/>
    <property type="match status" value="1"/>
</dbReference>
<proteinExistence type="inferred from homology"/>
<accession>A0A9D1SXK6</accession>
<dbReference type="SUPFAM" id="SSF52540">
    <property type="entry name" value="P-loop containing nucleoside triphosphate hydrolases"/>
    <property type="match status" value="1"/>
</dbReference>
<dbReference type="Pfam" id="PF01656">
    <property type="entry name" value="CbiA"/>
    <property type="match status" value="1"/>
</dbReference>
<dbReference type="EMBL" id="DVOH01000017">
    <property type="protein sequence ID" value="HIU99966.1"/>
    <property type="molecule type" value="Genomic_DNA"/>
</dbReference>
<dbReference type="GO" id="GO:0005524">
    <property type="term" value="F:ATP binding"/>
    <property type="evidence" value="ECO:0007669"/>
    <property type="project" value="UniProtKB-KW"/>
</dbReference>
<feature type="domain" description="CobQ/CobB/MinD/ParA nucleotide binding" evidence="11">
    <location>
        <begin position="5"/>
        <end position="207"/>
    </location>
</feature>
<dbReference type="PANTHER" id="PTHR43384:SF6">
    <property type="entry name" value="SEPTUM SITE-DETERMINING PROTEIN MIND HOMOLOG, CHLOROPLASTIC"/>
    <property type="match status" value="1"/>
</dbReference>
<reference evidence="12" key="1">
    <citation type="submission" date="2020-10" db="EMBL/GenBank/DDBJ databases">
        <authorList>
            <person name="Gilroy R."/>
        </authorList>
    </citation>
    <scope>NUCLEOTIDE SEQUENCE</scope>
    <source>
        <strain evidence="12">23406</strain>
    </source>
</reference>
<dbReference type="Gene3D" id="3.40.50.300">
    <property type="entry name" value="P-loop containing nucleotide triphosphate hydrolases"/>
    <property type="match status" value="1"/>
</dbReference>
<evidence type="ECO:0000256" key="4">
    <source>
        <dbReference type="ARBA" id="ARBA00022741"/>
    </source>
</evidence>
<dbReference type="InterPro" id="IPR050625">
    <property type="entry name" value="ParA/MinD_ATPase"/>
</dbReference>
<dbReference type="InterPro" id="IPR025501">
    <property type="entry name" value="MinD_FleN"/>
</dbReference>
<dbReference type="AlphaFoldDB" id="A0A9D1SXK6"/>
<sequence>MGERIVITSGKGGVGKTTATTNLGIALAAEGATVVLVDADVGLNNLDVAMGVEHKVIYDLLDVAEGKCRLRQALIRDERIDTLSVLPSAKGYGEKPGVKEMQAIVAELAKEFDFVLIDCPAGIEQGFHRAVSAAERAVVVTTPHIGAVRDADKVLGLLSVYPVTIAGLLVNRIRPDLIERGATMSPEDIARLLKTELLATVPEDDGVGIGHRAFVRSGAGEAYRLAALRLMGKGSEVYDYRKKNLLRRIFGR</sequence>
<evidence type="ECO:0000256" key="7">
    <source>
        <dbReference type="ARBA" id="ARBA00023306"/>
    </source>
</evidence>
<evidence type="ECO:0000256" key="9">
    <source>
        <dbReference type="ARBA" id="ARBA00032845"/>
    </source>
</evidence>
<keyword evidence="5 10" id="KW-0067">ATP-binding</keyword>
<dbReference type="GO" id="GO:0051782">
    <property type="term" value="P:negative regulation of cell division"/>
    <property type="evidence" value="ECO:0007669"/>
    <property type="project" value="TreeGrafter"/>
</dbReference>
<dbReference type="GO" id="GO:0009898">
    <property type="term" value="C:cytoplasmic side of plasma membrane"/>
    <property type="evidence" value="ECO:0007669"/>
    <property type="project" value="TreeGrafter"/>
</dbReference>
<evidence type="ECO:0000256" key="6">
    <source>
        <dbReference type="ARBA" id="ARBA00023210"/>
    </source>
</evidence>
<keyword evidence="4 10" id="KW-0547">Nucleotide-binding</keyword>
<evidence type="ECO:0000256" key="2">
    <source>
        <dbReference type="ARBA" id="ARBA00016887"/>
    </source>
</evidence>
<evidence type="ECO:0000259" key="11">
    <source>
        <dbReference type="Pfam" id="PF01656"/>
    </source>
</evidence>
<keyword evidence="3" id="KW-0132">Cell division</keyword>
<keyword evidence="6" id="KW-0717">Septation</keyword>
<dbReference type="GO" id="GO:0016887">
    <property type="term" value="F:ATP hydrolysis activity"/>
    <property type="evidence" value="ECO:0007669"/>
    <property type="project" value="InterPro"/>
</dbReference>
<protein>
    <recommendedName>
        <fullName evidence="2">Septum site-determining protein MinD</fullName>
    </recommendedName>
    <alternativeName>
        <fullName evidence="9">Cell division inhibitor MinD</fullName>
    </alternativeName>
</protein>
<reference evidence="12" key="2">
    <citation type="journal article" date="2021" name="PeerJ">
        <title>Extensive microbial diversity within the chicken gut microbiome revealed by metagenomics and culture.</title>
        <authorList>
            <person name="Gilroy R."/>
            <person name="Ravi A."/>
            <person name="Getino M."/>
            <person name="Pursley I."/>
            <person name="Horton D.L."/>
            <person name="Alikhan N.F."/>
            <person name="Baker D."/>
            <person name="Gharbi K."/>
            <person name="Hall N."/>
            <person name="Watson M."/>
            <person name="Adriaenssens E.M."/>
            <person name="Foster-Nyarko E."/>
            <person name="Jarju S."/>
            <person name="Secka A."/>
            <person name="Antonio M."/>
            <person name="Oren A."/>
            <person name="Chaudhuri R.R."/>
            <person name="La Ragione R."/>
            <person name="Hildebrand F."/>
            <person name="Pallen M.J."/>
        </authorList>
    </citation>
    <scope>NUCLEOTIDE SEQUENCE</scope>
    <source>
        <strain evidence="12">23406</strain>
    </source>
</reference>
<gene>
    <name evidence="12" type="primary">minD</name>
    <name evidence="12" type="ORF">IAB14_02490</name>
</gene>
<evidence type="ECO:0000256" key="3">
    <source>
        <dbReference type="ARBA" id="ARBA00022618"/>
    </source>
</evidence>
<dbReference type="InterPro" id="IPR027417">
    <property type="entry name" value="P-loop_NTPase"/>
</dbReference>
<evidence type="ECO:0000256" key="1">
    <source>
        <dbReference type="ARBA" id="ARBA00010257"/>
    </source>
</evidence>
<evidence type="ECO:0000256" key="5">
    <source>
        <dbReference type="ARBA" id="ARBA00022840"/>
    </source>
</evidence>
<evidence type="ECO:0000256" key="8">
    <source>
        <dbReference type="ARBA" id="ARBA00025436"/>
    </source>
</evidence>
<dbReference type="InterPro" id="IPR010223">
    <property type="entry name" value="MinD"/>
</dbReference>
<comment type="caution">
    <text evidence="12">The sequence shown here is derived from an EMBL/GenBank/DDBJ whole genome shotgun (WGS) entry which is preliminary data.</text>
</comment>
<evidence type="ECO:0000256" key="10">
    <source>
        <dbReference type="PIRSR" id="PIRSR003092-1"/>
    </source>
</evidence>
<dbReference type="NCBIfam" id="TIGR01968">
    <property type="entry name" value="minD_bact"/>
    <property type="match status" value="1"/>
</dbReference>
<feature type="binding site" evidence="10">
    <location>
        <begin position="11"/>
        <end position="18"/>
    </location>
    <ligand>
        <name>ATP</name>
        <dbReference type="ChEBI" id="CHEBI:30616"/>
    </ligand>
</feature>
<dbReference type="PANTHER" id="PTHR43384">
    <property type="entry name" value="SEPTUM SITE-DETERMINING PROTEIN MIND HOMOLOG, CHLOROPLASTIC-RELATED"/>
    <property type="match status" value="1"/>
</dbReference>
<keyword evidence="7" id="KW-0131">Cell cycle</keyword>
<dbReference type="GO" id="GO:0000917">
    <property type="term" value="P:division septum assembly"/>
    <property type="evidence" value="ECO:0007669"/>
    <property type="project" value="UniProtKB-KW"/>
</dbReference>
<evidence type="ECO:0000313" key="13">
    <source>
        <dbReference type="Proteomes" id="UP000886891"/>
    </source>
</evidence>
<organism evidence="12 13">
    <name type="scientific">Candidatus Stercoripulliclostridium merdipullorum</name>
    <dbReference type="NCBI Taxonomy" id="2840952"/>
    <lineage>
        <taxon>Bacteria</taxon>
        <taxon>Bacillati</taxon>
        <taxon>Bacillota</taxon>
        <taxon>Clostridia</taxon>
        <taxon>Eubacteriales</taxon>
        <taxon>Candidatus Stercoripulliclostridium</taxon>
    </lineage>
</organism>
<evidence type="ECO:0000313" key="12">
    <source>
        <dbReference type="EMBL" id="HIU99966.1"/>
    </source>
</evidence>
<dbReference type="GO" id="GO:0005829">
    <property type="term" value="C:cytosol"/>
    <property type="evidence" value="ECO:0007669"/>
    <property type="project" value="TreeGrafter"/>
</dbReference>
<comment type="function">
    <text evidence="8">ATPase required for the correct placement of the division site. Cell division inhibitors MinC and MinD act in concert to form an inhibitor capable of blocking formation of the polar Z ring septums. Rapidly oscillates between the poles of the cell to destabilize FtsZ filaments that have formed before they mature into polar Z rings.</text>
</comment>
<dbReference type="InterPro" id="IPR002586">
    <property type="entry name" value="CobQ/CobB/MinD/ParA_Nub-bd_dom"/>
</dbReference>
<comment type="similarity">
    <text evidence="1">Belongs to the ParA family. MinD subfamily.</text>
</comment>